<reference evidence="2 3" key="1">
    <citation type="submission" date="2012-05" db="EMBL/GenBank/DDBJ databases">
        <title>Recombination and specialization in a pathogen metapopulation.</title>
        <authorList>
            <person name="Gardiner A."/>
            <person name="Kemen E."/>
            <person name="Schultz-Larsen T."/>
            <person name="MacLean D."/>
            <person name="Van Oosterhout C."/>
            <person name="Jones J.D.G."/>
        </authorList>
    </citation>
    <scope>NUCLEOTIDE SEQUENCE [LARGE SCALE GENOMIC DNA]</scope>
    <source>
        <strain evidence="2 3">Ac Nc2</strain>
    </source>
</reference>
<dbReference type="InParanoid" id="A0A024GLV9"/>
<feature type="domain" description="Complex 1 LYR protein" evidence="1">
    <location>
        <begin position="9"/>
        <end position="62"/>
    </location>
</feature>
<name>A0A024GLV9_9STRA</name>
<dbReference type="AlphaFoldDB" id="A0A024GLV9"/>
<dbReference type="InterPro" id="IPR008011">
    <property type="entry name" value="Complex1_LYR_dom"/>
</dbReference>
<protein>
    <recommendedName>
        <fullName evidence="1">Complex 1 LYR protein domain-containing protein</fullName>
    </recommendedName>
</protein>
<dbReference type="Proteomes" id="UP000053237">
    <property type="component" value="Unassembled WGS sequence"/>
</dbReference>
<dbReference type="EMBL" id="CAIX01000172">
    <property type="protein sequence ID" value="CCI47490.1"/>
    <property type="molecule type" value="Genomic_DNA"/>
</dbReference>
<dbReference type="CDD" id="cd20251">
    <property type="entry name" value="Complex1_LYR_SF"/>
    <property type="match status" value="1"/>
</dbReference>
<sequence length="78" mass="9230">MNAVNESMRLYCAIHRAAAKMPTKDRINFIRRRLRAEYDTHREETNPDRLRFLHALAATQLETIQIQAKHLTDMLKSH</sequence>
<evidence type="ECO:0000313" key="3">
    <source>
        <dbReference type="Proteomes" id="UP000053237"/>
    </source>
</evidence>
<dbReference type="OrthoDB" id="275715at2759"/>
<keyword evidence="3" id="KW-1185">Reference proteome</keyword>
<proteinExistence type="predicted"/>
<evidence type="ECO:0000313" key="2">
    <source>
        <dbReference type="EMBL" id="CCI47490.1"/>
    </source>
</evidence>
<accession>A0A024GLV9</accession>
<gene>
    <name evidence="2" type="ORF">BN9_084970</name>
</gene>
<dbReference type="Pfam" id="PF05347">
    <property type="entry name" value="Complex1_LYR"/>
    <property type="match status" value="1"/>
</dbReference>
<organism evidence="2 3">
    <name type="scientific">Albugo candida</name>
    <dbReference type="NCBI Taxonomy" id="65357"/>
    <lineage>
        <taxon>Eukaryota</taxon>
        <taxon>Sar</taxon>
        <taxon>Stramenopiles</taxon>
        <taxon>Oomycota</taxon>
        <taxon>Peronosporomycetes</taxon>
        <taxon>Albuginales</taxon>
        <taxon>Albuginaceae</taxon>
        <taxon>Albugo</taxon>
    </lineage>
</organism>
<evidence type="ECO:0000259" key="1">
    <source>
        <dbReference type="Pfam" id="PF05347"/>
    </source>
</evidence>
<comment type="caution">
    <text evidence="2">The sequence shown here is derived from an EMBL/GenBank/DDBJ whole genome shotgun (WGS) entry which is preliminary data.</text>
</comment>